<evidence type="ECO:0000313" key="9">
    <source>
        <dbReference type="Proteomes" id="UP000054558"/>
    </source>
</evidence>
<evidence type="ECO:0000256" key="2">
    <source>
        <dbReference type="ARBA" id="ARBA00022676"/>
    </source>
</evidence>
<keyword evidence="5" id="KW-0539">Nucleus</keyword>
<organism evidence="8 9">
    <name type="scientific">Klebsormidium nitens</name>
    <name type="common">Green alga</name>
    <name type="synonym">Ulothrix nitens</name>
    <dbReference type="NCBI Taxonomy" id="105231"/>
    <lineage>
        <taxon>Eukaryota</taxon>
        <taxon>Viridiplantae</taxon>
        <taxon>Streptophyta</taxon>
        <taxon>Klebsormidiophyceae</taxon>
        <taxon>Klebsormidiales</taxon>
        <taxon>Klebsormidiaceae</taxon>
        <taxon>Klebsormidium</taxon>
    </lineage>
</organism>
<evidence type="ECO:0000313" key="8">
    <source>
        <dbReference type="EMBL" id="GAQ84500.1"/>
    </source>
</evidence>
<accession>A0A1Y1I0N3</accession>
<dbReference type="EMBL" id="DF237141">
    <property type="protein sequence ID" value="GAQ84500.1"/>
    <property type="molecule type" value="Genomic_DNA"/>
</dbReference>
<protein>
    <recommendedName>
        <fullName evidence="6">Poly [ADP-ribose] polymerase</fullName>
        <shortName evidence="6">PARP</shortName>
        <ecNumber evidence="6">2.4.2.-</ecNumber>
    </recommendedName>
</protein>
<dbReference type="PANTHER" id="PTHR14453:SF67">
    <property type="entry name" value="POLY [ADP-RIBOSE] POLYMERASE"/>
    <property type="match status" value="1"/>
</dbReference>
<evidence type="ECO:0000256" key="1">
    <source>
        <dbReference type="ARBA" id="ARBA00004123"/>
    </source>
</evidence>
<keyword evidence="9" id="KW-1185">Reference proteome</keyword>
<evidence type="ECO:0000259" key="7">
    <source>
        <dbReference type="PROSITE" id="PS51059"/>
    </source>
</evidence>
<dbReference type="OrthoDB" id="6133115at2759"/>
<keyword evidence="2 6" id="KW-0328">Glycosyltransferase</keyword>
<dbReference type="Gene3D" id="3.90.228.10">
    <property type="match status" value="1"/>
</dbReference>
<dbReference type="GO" id="GO:0005737">
    <property type="term" value="C:cytoplasm"/>
    <property type="evidence" value="ECO:0000318"/>
    <property type="project" value="GO_Central"/>
</dbReference>
<proteinExistence type="predicted"/>
<name>A0A1Y1I0N3_KLENI</name>
<dbReference type="GO" id="GO:0010629">
    <property type="term" value="P:negative regulation of gene expression"/>
    <property type="evidence" value="ECO:0000318"/>
    <property type="project" value="GO_Central"/>
</dbReference>
<dbReference type="InterPro" id="IPR012317">
    <property type="entry name" value="Poly(ADP-ribose)pol_cat_dom"/>
</dbReference>
<dbReference type="GO" id="GO:0003714">
    <property type="term" value="F:transcription corepressor activity"/>
    <property type="evidence" value="ECO:0000318"/>
    <property type="project" value="GO_Central"/>
</dbReference>
<keyword evidence="4 6" id="KW-0520">NAD</keyword>
<dbReference type="STRING" id="105231.A0A1Y1I0N3"/>
<dbReference type="PROSITE" id="PS51059">
    <property type="entry name" value="PARP_CATALYTIC"/>
    <property type="match status" value="1"/>
</dbReference>
<dbReference type="AlphaFoldDB" id="A0A1Y1I0N3"/>
<gene>
    <name evidence="8" type="ORF">KFL_001920010</name>
</gene>
<feature type="domain" description="PARP catalytic" evidence="7">
    <location>
        <begin position="149"/>
        <end position="354"/>
    </location>
</feature>
<dbReference type="CDD" id="cd01439">
    <property type="entry name" value="TCCD_inducible_PARP_like"/>
    <property type="match status" value="1"/>
</dbReference>
<dbReference type="EC" id="2.4.2.-" evidence="6"/>
<dbReference type="GO" id="GO:0005634">
    <property type="term" value="C:nucleus"/>
    <property type="evidence" value="ECO:0000318"/>
    <property type="project" value="GO_Central"/>
</dbReference>
<dbReference type="SUPFAM" id="SSF56399">
    <property type="entry name" value="ADP-ribosylation"/>
    <property type="match status" value="1"/>
</dbReference>
<comment type="subcellular location">
    <subcellularLocation>
        <location evidence="1">Nucleus</location>
    </subcellularLocation>
</comment>
<reference evidence="8 9" key="1">
    <citation type="journal article" date="2014" name="Nat. Commun.">
        <title>Klebsormidium flaccidum genome reveals primary factors for plant terrestrial adaptation.</title>
        <authorList>
            <person name="Hori K."/>
            <person name="Maruyama F."/>
            <person name="Fujisawa T."/>
            <person name="Togashi T."/>
            <person name="Yamamoto N."/>
            <person name="Seo M."/>
            <person name="Sato S."/>
            <person name="Yamada T."/>
            <person name="Mori H."/>
            <person name="Tajima N."/>
            <person name="Moriyama T."/>
            <person name="Ikeuchi M."/>
            <person name="Watanabe M."/>
            <person name="Wada H."/>
            <person name="Kobayashi K."/>
            <person name="Saito M."/>
            <person name="Masuda T."/>
            <person name="Sasaki-Sekimoto Y."/>
            <person name="Mashiguchi K."/>
            <person name="Awai K."/>
            <person name="Shimojima M."/>
            <person name="Masuda S."/>
            <person name="Iwai M."/>
            <person name="Nobusawa T."/>
            <person name="Narise T."/>
            <person name="Kondo S."/>
            <person name="Saito H."/>
            <person name="Sato R."/>
            <person name="Murakawa M."/>
            <person name="Ihara Y."/>
            <person name="Oshima-Yamada Y."/>
            <person name="Ohtaka K."/>
            <person name="Satoh M."/>
            <person name="Sonobe K."/>
            <person name="Ishii M."/>
            <person name="Ohtani R."/>
            <person name="Kanamori-Sato M."/>
            <person name="Honoki R."/>
            <person name="Miyazaki D."/>
            <person name="Mochizuki H."/>
            <person name="Umetsu J."/>
            <person name="Higashi K."/>
            <person name="Shibata D."/>
            <person name="Kamiya Y."/>
            <person name="Sato N."/>
            <person name="Nakamura Y."/>
            <person name="Tabata S."/>
            <person name="Ida S."/>
            <person name="Kurokawa K."/>
            <person name="Ohta H."/>
        </authorList>
    </citation>
    <scope>NUCLEOTIDE SEQUENCE [LARGE SCALE GENOMIC DNA]</scope>
    <source>
        <strain evidence="8 9">NIES-2285</strain>
    </source>
</reference>
<dbReference type="Pfam" id="PF00644">
    <property type="entry name" value="PARP"/>
    <property type="match status" value="1"/>
</dbReference>
<keyword evidence="3 6" id="KW-0808">Transferase</keyword>
<evidence type="ECO:0000256" key="5">
    <source>
        <dbReference type="ARBA" id="ARBA00023242"/>
    </source>
</evidence>
<evidence type="ECO:0000256" key="3">
    <source>
        <dbReference type="ARBA" id="ARBA00022679"/>
    </source>
</evidence>
<sequence>MTTEMKISYFAGENDLSIFVKGISLLTTGIVTIVGRRIYLQAQKILFESAPSEARQFRMSGESQSEIEVDTSLFLGVDEFLSMLERLEKENKVSIVVTPSKTGTKHCALLTISGSTHAFRSKVIVELVKEEVQSVKEAQMQQRPSVIVWPATWSLTAVREAEGQLVTLAQDSEEWRFCFTKFHERTGSNIFTITEVQRVENERLWGHYSLHKTTIQNEKWLFHGTPQGTAPAISAHGFNRSYAGKHATYFGEGSYFSVDSFYASYFSCEAGGRLRNATDTYCMFLNQVLVGDFTEGASSMKAPPQKTEGQTGAESRYDSAVDNIGAPSIFVVFKDFQAYPTYLISFKLRSVDAA</sequence>
<dbReference type="Proteomes" id="UP000054558">
    <property type="component" value="Unassembled WGS sequence"/>
</dbReference>
<evidence type="ECO:0000256" key="6">
    <source>
        <dbReference type="RuleBase" id="RU362114"/>
    </source>
</evidence>
<dbReference type="PANTHER" id="PTHR14453">
    <property type="entry name" value="PARP/ZINC FINGER CCCH TYPE DOMAIN CONTAINING PROTEIN"/>
    <property type="match status" value="1"/>
</dbReference>
<dbReference type="InterPro" id="IPR052056">
    <property type="entry name" value="Mono-ARTD/PARP"/>
</dbReference>
<evidence type="ECO:0000256" key="4">
    <source>
        <dbReference type="ARBA" id="ARBA00023027"/>
    </source>
</evidence>
<dbReference type="GO" id="GO:0003950">
    <property type="term" value="F:NAD+ poly-ADP-ribosyltransferase activity"/>
    <property type="evidence" value="ECO:0007669"/>
    <property type="project" value="UniProtKB-UniRule"/>
</dbReference>